<dbReference type="GO" id="GO:0016887">
    <property type="term" value="F:ATP hydrolysis activity"/>
    <property type="evidence" value="ECO:0007669"/>
    <property type="project" value="InterPro"/>
</dbReference>
<evidence type="ECO:0000259" key="6">
    <source>
        <dbReference type="PROSITE" id="PS50893"/>
    </source>
</evidence>
<dbReference type="CDD" id="cd03293">
    <property type="entry name" value="ABC_NrtD_SsuB_transporters"/>
    <property type="match status" value="1"/>
</dbReference>
<keyword evidence="2" id="KW-0813">Transport</keyword>
<dbReference type="SMART" id="SM00382">
    <property type="entry name" value="AAA"/>
    <property type="match status" value="1"/>
</dbReference>
<keyword evidence="5" id="KW-0067">ATP-binding</keyword>
<accession>G4CR71</accession>
<reference evidence="7 8" key="1">
    <citation type="submission" date="2011-06" db="EMBL/GenBank/DDBJ databases">
        <authorList>
            <person name="Muzny D."/>
            <person name="Qin X."/>
            <person name="Deng J."/>
            <person name="Jiang H."/>
            <person name="Liu Y."/>
            <person name="Qu J."/>
            <person name="Song X.-Z."/>
            <person name="Zhang L."/>
            <person name="Thornton R."/>
            <person name="Coyle M."/>
            <person name="Francisco L."/>
            <person name="Jackson L."/>
            <person name="Javaid M."/>
            <person name="Korchina V."/>
            <person name="Kovar C."/>
            <person name="Mata R."/>
            <person name="Mathew T."/>
            <person name="Ngo R."/>
            <person name="Nguyen L."/>
            <person name="Nguyen N."/>
            <person name="Okwuonu G."/>
            <person name="Ongeri F."/>
            <person name="Pham C."/>
            <person name="Simmons D."/>
            <person name="Wilczek-Boney K."/>
            <person name="Hale W."/>
            <person name="Jakkamsetti A."/>
            <person name="Pham P."/>
            <person name="Ruth R."/>
            <person name="San Lucas F."/>
            <person name="Warren J."/>
            <person name="Zhang J."/>
            <person name="Zhao Z."/>
            <person name="Zhou C."/>
            <person name="Zhu D."/>
            <person name="Lee S."/>
            <person name="Bess C."/>
            <person name="Blankenburg K."/>
            <person name="Forbes L."/>
            <person name="Fu Q."/>
            <person name="Gubbala S."/>
            <person name="Hirani K."/>
            <person name="Jayaseelan J.C."/>
            <person name="Lara F."/>
            <person name="Munidasa M."/>
            <person name="Palculict T."/>
            <person name="Patil S."/>
            <person name="Pu L.-L."/>
            <person name="Saada N."/>
            <person name="Tang L."/>
            <person name="Weissenberger G."/>
            <person name="Zhu Y."/>
            <person name="Hemphill L."/>
            <person name="Shang Y."/>
            <person name="Youmans B."/>
            <person name="Ayvaz T."/>
            <person name="Ross M."/>
            <person name="Santibanez J."/>
            <person name="Aqrawi P."/>
            <person name="Gross S."/>
            <person name="Joshi V."/>
            <person name="Fowler G."/>
            <person name="Nazareth L."/>
            <person name="Reid J."/>
            <person name="Worley K."/>
            <person name="Petrosino J."/>
            <person name="Highlander S."/>
            <person name="Gibbs R."/>
        </authorList>
    </citation>
    <scope>NUCLEOTIDE SEQUENCE [LARGE SCALE GENOMIC DNA]</scope>
    <source>
        <strain evidence="7 8">9715</strain>
    </source>
</reference>
<dbReference type="InterPro" id="IPR003593">
    <property type="entry name" value="AAA+_ATPase"/>
</dbReference>
<gene>
    <name evidence="7" type="primary">ntrC</name>
    <name evidence="7" type="ORF">HMPREF9370_1581</name>
</gene>
<dbReference type="STRING" id="1030841.HMPREF9370_1581"/>
<dbReference type="Proteomes" id="UP000005336">
    <property type="component" value="Unassembled WGS sequence"/>
</dbReference>
<dbReference type="EMBL" id="AGAZ01000058">
    <property type="protein sequence ID" value="EGZ45484.1"/>
    <property type="molecule type" value="Genomic_DNA"/>
</dbReference>
<dbReference type="InterPro" id="IPR003439">
    <property type="entry name" value="ABC_transporter-like_ATP-bd"/>
</dbReference>
<feature type="domain" description="ABC transporter" evidence="6">
    <location>
        <begin position="11"/>
        <end position="245"/>
    </location>
</feature>
<protein>
    <submittedName>
        <fullName evidence="7">Nitrate ABC superfamily ATP binding cassette transporter, ABC protein</fullName>
        <ecNumber evidence="7">3.6.3.-</ecNumber>
    </submittedName>
</protein>
<dbReference type="PANTHER" id="PTHR42788:SF19">
    <property type="entry name" value="ALIPHATIC SULFONATES IMPORT ATP-BINDING PROTEIN SSUB 2"/>
    <property type="match status" value="1"/>
</dbReference>
<dbReference type="PANTHER" id="PTHR42788">
    <property type="entry name" value="TAURINE IMPORT ATP-BINDING PROTEIN-RELATED"/>
    <property type="match status" value="1"/>
</dbReference>
<keyword evidence="8" id="KW-1185">Reference proteome</keyword>
<name>G4CR71_9NEIS</name>
<dbReference type="HOGENOM" id="CLU_000604_1_22_4"/>
<dbReference type="PATRIC" id="fig|1030841.3.peg.1566"/>
<dbReference type="Gene3D" id="3.40.50.300">
    <property type="entry name" value="P-loop containing nucleotide triphosphate hydrolases"/>
    <property type="match status" value="1"/>
</dbReference>
<evidence type="ECO:0000256" key="4">
    <source>
        <dbReference type="ARBA" id="ARBA00022741"/>
    </source>
</evidence>
<evidence type="ECO:0000256" key="3">
    <source>
        <dbReference type="ARBA" id="ARBA00022475"/>
    </source>
</evidence>
<evidence type="ECO:0000256" key="1">
    <source>
        <dbReference type="ARBA" id="ARBA00005417"/>
    </source>
</evidence>
<dbReference type="Pfam" id="PF00005">
    <property type="entry name" value="ABC_tran"/>
    <property type="match status" value="1"/>
</dbReference>
<dbReference type="InterPro" id="IPR017871">
    <property type="entry name" value="ABC_transporter-like_CS"/>
</dbReference>
<dbReference type="PROSITE" id="PS00211">
    <property type="entry name" value="ABC_TRANSPORTER_1"/>
    <property type="match status" value="1"/>
</dbReference>
<dbReference type="InterPro" id="IPR050166">
    <property type="entry name" value="ABC_transporter_ATP-bind"/>
</dbReference>
<dbReference type="SUPFAM" id="SSF52540">
    <property type="entry name" value="P-loop containing nucleoside triphosphate hydrolases"/>
    <property type="match status" value="1"/>
</dbReference>
<keyword evidence="4" id="KW-0547">Nucleotide-binding</keyword>
<evidence type="ECO:0000313" key="7">
    <source>
        <dbReference type="EMBL" id="EGZ45484.1"/>
    </source>
</evidence>
<keyword evidence="7" id="KW-0378">Hydrolase</keyword>
<comment type="similarity">
    <text evidence="1">Belongs to the ABC transporter superfamily.</text>
</comment>
<sequence length="272" mass="30086">MFTGHTIMTALSVQNLSLGYQEQGRLKTILQDFSLTAGQGELVSLLGPSGVGKSSLLRILAGLNRPLKGEVSLLGETVEKPHPRVGFVFQTASLLPWLNVRDNVAFGLDFKKQPHIDKAELNNRVEAALAEVGLSHAADKFPSELSGGMAQRVALARALARKPQVLLLDEPFSALDEVIRAQMQDLLREIVQKHQTAAVMVTHDIDEALLISDRIVLIGQMPGRIIGTWQPQQHFPRHDKLLEMNDLRVEILKNLHQAQQHTAQTKTVDFVI</sequence>
<dbReference type="EC" id="3.6.3.-" evidence="7"/>
<evidence type="ECO:0000256" key="2">
    <source>
        <dbReference type="ARBA" id="ARBA00022448"/>
    </source>
</evidence>
<keyword evidence="3" id="KW-0472">Membrane</keyword>
<comment type="caution">
    <text evidence="7">The sequence shown here is derived from an EMBL/GenBank/DDBJ whole genome shotgun (WGS) entry which is preliminary data.</text>
</comment>
<organism evidence="7 8">
    <name type="scientific">Neisseria wadsworthii 9715</name>
    <dbReference type="NCBI Taxonomy" id="1030841"/>
    <lineage>
        <taxon>Bacteria</taxon>
        <taxon>Pseudomonadati</taxon>
        <taxon>Pseudomonadota</taxon>
        <taxon>Betaproteobacteria</taxon>
        <taxon>Neisseriales</taxon>
        <taxon>Neisseriaceae</taxon>
        <taxon>Neisseria</taxon>
    </lineage>
</organism>
<evidence type="ECO:0000313" key="8">
    <source>
        <dbReference type="Proteomes" id="UP000005336"/>
    </source>
</evidence>
<proteinExistence type="inferred from homology"/>
<keyword evidence="3" id="KW-1003">Cell membrane</keyword>
<dbReference type="InterPro" id="IPR027417">
    <property type="entry name" value="P-loop_NTPase"/>
</dbReference>
<dbReference type="PROSITE" id="PS50893">
    <property type="entry name" value="ABC_TRANSPORTER_2"/>
    <property type="match status" value="1"/>
</dbReference>
<dbReference type="GO" id="GO:0005524">
    <property type="term" value="F:ATP binding"/>
    <property type="evidence" value="ECO:0007669"/>
    <property type="project" value="UniProtKB-KW"/>
</dbReference>
<dbReference type="AlphaFoldDB" id="G4CR71"/>
<evidence type="ECO:0000256" key="5">
    <source>
        <dbReference type="ARBA" id="ARBA00022840"/>
    </source>
</evidence>